<evidence type="ECO:0000256" key="1">
    <source>
        <dbReference type="ARBA" id="ARBA00038048"/>
    </source>
</evidence>
<organism evidence="3 4">
    <name type="scientific">Fusarium duplospermum</name>
    <dbReference type="NCBI Taxonomy" id="1325734"/>
    <lineage>
        <taxon>Eukaryota</taxon>
        <taxon>Fungi</taxon>
        <taxon>Dikarya</taxon>
        <taxon>Ascomycota</taxon>
        <taxon>Pezizomycotina</taxon>
        <taxon>Sordariomycetes</taxon>
        <taxon>Hypocreomycetidae</taxon>
        <taxon>Hypocreales</taxon>
        <taxon>Nectriaceae</taxon>
        <taxon>Fusarium</taxon>
        <taxon>Fusarium solani species complex</taxon>
    </lineage>
</organism>
<feature type="domain" description="Saccharopine dehydrogenase NADP binding" evidence="2">
    <location>
        <begin position="240"/>
        <end position="371"/>
    </location>
</feature>
<comment type="similarity">
    <text evidence="1">Belongs to the saccharopine dehydrogenase family.</text>
</comment>
<evidence type="ECO:0000313" key="3">
    <source>
        <dbReference type="EMBL" id="RSL61037.1"/>
    </source>
</evidence>
<dbReference type="SUPFAM" id="SSF51735">
    <property type="entry name" value="NAD(P)-binding Rossmann-fold domains"/>
    <property type="match status" value="2"/>
</dbReference>
<gene>
    <name evidence="3" type="ORF">CEP54_006461</name>
</gene>
<dbReference type="EMBL" id="NKCI01000054">
    <property type="protein sequence ID" value="RSL61037.1"/>
    <property type="molecule type" value="Genomic_DNA"/>
</dbReference>
<accession>A0A428Q6V9</accession>
<dbReference type="InterPro" id="IPR036291">
    <property type="entry name" value="NAD(P)-bd_dom_sf"/>
</dbReference>
<dbReference type="GO" id="GO:0009247">
    <property type="term" value="P:glycolipid biosynthetic process"/>
    <property type="evidence" value="ECO:0007669"/>
    <property type="project" value="TreeGrafter"/>
</dbReference>
<dbReference type="PANTHER" id="PTHR12286:SF5">
    <property type="entry name" value="SACCHAROPINE DEHYDROGENASE-LIKE OXIDOREDUCTASE"/>
    <property type="match status" value="1"/>
</dbReference>
<evidence type="ECO:0000313" key="4">
    <source>
        <dbReference type="Proteomes" id="UP000288168"/>
    </source>
</evidence>
<evidence type="ECO:0000259" key="2">
    <source>
        <dbReference type="Pfam" id="PF03435"/>
    </source>
</evidence>
<sequence>MPTLLVTGASRGLGFAFLKELSADRENLVVGLARNKPSTERKIVEELGSAANVLIVEADITNYDALKKSVQEVSKITSGTLDYIIANAALIPSWSAWDAVDVLVNVAGNIHIFNLYMPLVLKGRAKKVIAISSGMSDIEVIRQFDIEPAAPYAVRKTGLNVIVAKFAARYAKDGVLFMSICPGSVNTGFEGEMTEEQTQKALHLASKFVDYAPNFHGPTWLLTHLTPCRVIMASSEPYEVIVLGATGWTATICAEHIVKTFPTTTRWCIAGRPADKLERLRQSLKDIDSDRLEPTIHIVPRLDSDRLDSLICNTKVLINGIGPYHRYGTPVVESRARNGTHYVDFSTETAWIADMIRDYHNLAEKSGAIIIPAISGSSSPSDLVAWLLVNHLHDYGLPAPSEVRSAGFDTHTYGRDFTFREYTPTSGFFSAAIVHIVTKVGILLFSIPWFRSFVRGKAFDPGSGPDREESRRTESAEWKATAYVNGNKEPVAVAGFGYEGALVDMAAILAVEAAAAIMEATKVKADASTTSGFQTPSILGLRFVDRLKNGGFTLSVHGL</sequence>
<dbReference type="GO" id="GO:0005886">
    <property type="term" value="C:plasma membrane"/>
    <property type="evidence" value="ECO:0007669"/>
    <property type="project" value="TreeGrafter"/>
</dbReference>
<keyword evidence="4" id="KW-1185">Reference proteome</keyword>
<dbReference type="Pfam" id="PF00106">
    <property type="entry name" value="adh_short"/>
    <property type="match status" value="1"/>
</dbReference>
<comment type="caution">
    <text evidence="3">The sequence shown here is derived from an EMBL/GenBank/DDBJ whole genome shotgun (WGS) entry which is preliminary data.</text>
</comment>
<dbReference type="GO" id="GO:0005739">
    <property type="term" value="C:mitochondrion"/>
    <property type="evidence" value="ECO:0007669"/>
    <property type="project" value="TreeGrafter"/>
</dbReference>
<dbReference type="OrthoDB" id="10268090at2759"/>
<dbReference type="Pfam" id="PF03435">
    <property type="entry name" value="Sacchrp_dh_NADP"/>
    <property type="match status" value="1"/>
</dbReference>
<proteinExistence type="inferred from homology"/>
<dbReference type="InterPro" id="IPR051276">
    <property type="entry name" value="Saccharopine_DH-like_oxidrdct"/>
</dbReference>
<name>A0A428Q6V9_9HYPO</name>
<dbReference type="GO" id="GO:0005811">
    <property type="term" value="C:lipid droplet"/>
    <property type="evidence" value="ECO:0007669"/>
    <property type="project" value="TreeGrafter"/>
</dbReference>
<reference evidence="3 4" key="1">
    <citation type="submission" date="2017-06" db="EMBL/GenBank/DDBJ databases">
        <title>Comparative genomic analysis of Ambrosia Fusariam Clade fungi.</title>
        <authorList>
            <person name="Stajich J.E."/>
            <person name="Carrillo J."/>
            <person name="Kijimoto T."/>
            <person name="Eskalen A."/>
            <person name="O'Donnell K."/>
            <person name="Kasson M."/>
        </authorList>
    </citation>
    <scope>NUCLEOTIDE SEQUENCE [LARGE SCALE GENOMIC DNA]</scope>
    <source>
        <strain evidence="3 4">NRRL62584</strain>
    </source>
</reference>
<dbReference type="Gene3D" id="3.40.50.720">
    <property type="entry name" value="NAD(P)-binding Rossmann-like Domain"/>
    <property type="match status" value="2"/>
</dbReference>
<dbReference type="PRINTS" id="PR00081">
    <property type="entry name" value="GDHRDH"/>
</dbReference>
<dbReference type="InterPro" id="IPR005097">
    <property type="entry name" value="Sacchrp_dh_NADP-bd"/>
</dbReference>
<dbReference type="Proteomes" id="UP000288168">
    <property type="component" value="Unassembled WGS sequence"/>
</dbReference>
<dbReference type="AlphaFoldDB" id="A0A428Q6V9"/>
<protein>
    <recommendedName>
        <fullName evidence="2">Saccharopine dehydrogenase NADP binding domain-containing protein</fullName>
    </recommendedName>
</protein>
<dbReference type="InterPro" id="IPR002347">
    <property type="entry name" value="SDR_fam"/>
</dbReference>
<dbReference type="PANTHER" id="PTHR12286">
    <property type="entry name" value="SACCHAROPINE DEHYDROGENASE-LIKE OXIDOREDUCTASE"/>
    <property type="match status" value="1"/>
</dbReference>